<sequence>MQISFWGAAREVTGSCYFLEGEKQRFLVDCGMFQGRGEHRNEQPLPFPAQSLDFVILTHAHLDHSGRIPLLVKEGFRGKIYATAPTIELCEILWLDTVKLMQEEADRLNRKRKRAGQELVEPLFGEQEVREALSLCEPVGYDQLMRHGETEFVLRNAAHILGAALVELWCSGIKLVFSGDLGPFDNVMEGSPPVIEEADYVIVESTYGNRRHRSLEDTRSEFKEAVLSAQSGGGKVLIPSFVVDRAQRIVYELSLLKDQGLLDLPCYFDSPMGEKATRLYEKYLSLLSGEIERYVLQGRNPFHLSGLKYVSTPEDSKSINDIDRALVIAGSGMCNGGRIVHHLKHALWRENTSLIFVGYQAQGTLGRRIVDGARLVRILGEEVAVRAKVYTINGFSAHADQKDLLRWTDYFKNQPLFVVVHGEESVAEQFALLLREKGRETLVPHFGERFDLVARETVAVPSEKTVSVSQRFLEGIMEEVTKLQEEIADLDQDTEALVRSAYLLLREATRRKNKAL</sequence>
<dbReference type="Gene3D" id="3.60.15.10">
    <property type="entry name" value="Ribonuclease Z/Hydroxyacylglutathione hydrolase-like"/>
    <property type="match status" value="1"/>
</dbReference>
<dbReference type="InterPro" id="IPR050698">
    <property type="entry name" value="MBL"/>
</dbReference>
<organism evidence="5 6">
    <name type="scientific">Thermatribacter velox</name>
    <dbReference type="NCBI Taxonomy" id="3039681"/>
    <lineage>
        <taxon>Bacteria</taxon>
        <taxon>Pseudomonadati</taxon>
        <taxon>Atribacterota</taxon>
        <taxon>Atribacteria</taxon>
        <taxon>Atribacterales</taxon>
        <taxon>Thermatribacteraceae</taxon>
        <taxon>Thermatribacter</taxon>
    </lineage>
</organism>
<dbReference type="PANTHER" id="PTHR11203">
    <property type="entry name" value="CLEAVAGE AND POLYADENYLATION SPECIFICITY FACTOR FAMILY MEMBER"/>
    <property type="match status" value="1"/>
</dbReference>
<dbReference type="GO" id="GO:0016787">
    <property type="term" value="F:hydrolase activity"/>
    <property type="evidence" value="ECO:0007669"/>
    <property type="project" value="UniProtKB-KW"/>
</dbReference>
<accession>A0ABZ2YD32</accession>
<feature type="domain" description="Metallo-beta-lactamase" evidence="3">
    <location>
        <begin position="13"/>
        <end position="230"/>
    </location>
</feature>
<evidence type="ECO:0000256" key="2">
    <source>
        <dbReference type="SAM" id="Coils"/>
    </source>
</evidence>
<dbReference type="Proteomes" id="UP001461341">
    <property type="component" value="Chromosome"/>
</dbReference>
<name>A0ABZ2YD32_9BACT</name>
<keyword evidence="2" id="KW-0175">Coiled coil</keyword>
<feature type="coiled-coil region" evidence="2">
    <location>
        <begin position="473"/>
        <end position="500"/>
    </location>
</feature>
<dbReference type="SUPFAM" id="SSF56281">
    <property type="entry name" value="Metallo-hydrolase/oxidoreductase"/>
    <property type="match status" value="1"/>
</dbReference>
<dbReference type="InterPro" id="IPR036866">
    <property type="entry name" value="RibonucZ/Hydroxyglut_hydro"/>
</dbReference>
<evidence type="ECO:0000256" key="1">
    <source>
        <dbReference type="ARBA" id="ARBA00022801"/>
    </source>
</evidence>
<gene>
    <name evidence="5" type="ORF">QBE54_08890</name>
</gene>
<dbReference type="InterPro" id="IPR022712">
    <property type="entry name" value="Beta_Casp"/>
</dbReference>
<dbReference type="Pfam" id="PF00753">
    <property type="entry name" value="Lactamase_B"/>
    <property type="match status" value="1"/>
</dbReference>
<dbReference type="InterPro" id="IPR001279">
    <property type="entry name" value="Metallo-B-lactamas"/>
</dbReference>
<dbReference type="SMART" id="SM01027">
    <property type="entry name" value="Beta-Casp"/>
    <property type="match status" value="1"/>
</dbReference>
<evidence type="ECO:0000259" key="3">
    <source>
        <dbReference type="SMART" id="SM00849"/>
    </source>
</evidence>
<dbReference type="SMART" id="SM00849">
    <property type="entry name" value="Lactamase_B"/>
    <property type="match status" value="1"/>
</dbReference>
<protein>
    <submittedName>
        <fullName evidence="5">MBL fold metallo-hydrolase</fullName>
        <ecNumber evidence="5">3.-.-.-</ecNumber>
    </submittedName>
</protein>
<dbReference type="EC" id="3.-.-.-" evidence="5"/>
<feature type="domain" description="Beta-Casp" evidence="4">
    <location>
        <begin position="246"/>
        <end position="369"/>
    </location>
</feature>
<reference evidence="5 6" key="1">
    <citation type="submission" date="2023-03" db="EMBL/GenBank/DDBJ databases">
        <title>Novel Species.</title>
        <authorList>
            <person name="Ma S."/>
        </authorList>
    </citation>
    <scope>NUCLEOTIDE SEQUENCE [LARGE SCALE GENOMIC DNA]</scope>
    <source>
        <strain evidence="5 6">B11</strain>
    </source>
</reference>
<evidence type="ECO:0000313" key="5">
    <source>
        <dbReference type="EMBL" id="WZL75694.1"/>
    </source>
</evidence>
<dbReference type="Gene3D" id="3.40.50.10890">
    <property type="match status" value="1"/>
</dbReference>
<dbReference type="InterPro" id="IPR011108">
    <property type="entry name" value="RMMBL"/>
</dbReference>
<keyword evidence="1 5" id="KW-0378">Hydrolase</keyword>
<dbReference type="Pfam" id="PF10996">
    <property type="entry name" value="Beta-Casp"/>
    <property type="match status" value="1"/>
</dbReference>
<dbReference type="PANTHER" id="PTHR11203:SF37">
    <property type="entry name" value="INTEGRATOR COMPLEX SUBUNIT 11"/>
    <property type="match status" value="1"/>
</dbReference>
<evidence type="ECO:0000313" key="6">
    <source>
        <dbReference type="Proteomes" id="UP001461341"/>
    </source>
</evidence>
<proteinExistence type="predicted"/>
<evidence type="ECO:0000259" key="4">
    <source>
        <dbReference type="SMART" id="SM01027"/>
    </source>
</evidence>
<keyword evidence="6" id="KW-1185">Reference proteome</keyword>
<dbReference type="EMBL" id="CP121689">
    <property type="protein sequence ID" value="WZL75694.1"/>
    <property type="molecule type" value="Genomic_DNA"/>
</dbReference>
<dbReference type="Pfam" id="PF07521">
    <property type="entry name" value="RMMBL"/>
    <property type="match status" value="1"/>
</dbReference>
<dbReference type="CDD" id="cd16295">
    <property type="entry name" value="TTHA0252-CPSF-like_MBL-fold"/>
    <property type="match status" value="1"/>
</dbReference>
<dbReference type="RefSeq" id="WP_369017844.1">
    <property type="nucleotide sequence ID" value="NZ_CP121689.1"/>
</dbReference>